<dbReference type="EMBL" id="JBEPLV010000003">
    <property type="protein sequence ID" value="MET3546364.1"/>
    <property type="molecule type" value="Genomic_DNA"/>
</dbReference>
<protein>
    <submittedName>
        <fullName evidence="1">Uncharacterized protein</fullName>
    </submittedName>
</protein>
<proteinExistence type="predicted"/>
<accession>A0ABV2F3L6</accession>
<keyword evidence="2" id="KW-1185">Reference proteome</keyword>
<name>A0ABV2F3L6_9BACL</name>
<gene>
    <name evidence="1" type="ORF">ABID47_002980</name>
</gene>
<comment type="caution">
    <text evidence="1">The sequence shown here is derived from an EMBL/GenBank/DDBJ whole genome shotgun (WGS) entry which is preliminary data.</text>
</comment>
<organism evidence="1 2">
    <name type="scientific">Paenibacillus favisporus</name>
    <dbReference type="NCBI Taxonomy" id="221028"/>
    <lineage>
        <taxon>Bacteria</taxon>
        <taxon>Bacillati</taxon>
        <taxon>Bacillota</taxon>
        <taxon>Bacilli</taxon>
        <taxon>Bacillales</taxon>
        <taxon>Paenibacillaceae</taxon>
        <taxon>Paenibacillus</taxon>
    </lineage>
</organism>
<sequence>MGRVLVQIHKKATSQPNVVWSDVRLFTDGKETT</sequence>
<reference evidence="1 2" key="1">
    <citation type="submission" date="2024-06" db="EMBL/GenBank/DDBJ databases">
        <title>Genomic Encyclopedia of Type Strains, Phase IV (KMG-IV): sequencing the most valuable type-strain genomes for metagenomic binning, comparative biology and taxonomic classification.</title>
        <authorList>
            <person name="Goeker M."/>
        </authorList>
    </citation>
    <scope>NUCLEOTIDE SEQUENCE [LARGE SCALE GENOMIC DNA]</scope>
    <source>
        <strain evidence="1 2">DSM 17253</strain>
    </source>
</reference>
<evidence type="ECO:0000313" key="1">
    <source>
        <dbReference type="EMBL" id="MET3546364.1"/>
    </source>
</evidence>
<evidence type="ECO:0000313" key="2">
    <source>
        <dbReference type="Proteomes" id="UP001549098"/>
    </source>
</evidence>
<dbReference type="Proteomes" id="UP001549098">
    <property type="component" value="Unassembled WGS sequence"/>
</dbReference>